<dbReference type="GeneID" id="98172280"/>
<feature type="region of interest" description="Disordered" evidence="1">
    <location>
        <begin position="1"/>
        <end position="41"/>
    </location>
</feature>
<evidence type="ECO:0000256" key="1">
    <source>
        <dbReference type="SAM" id="MobiDB-lite"/>
    </source>
</evidence>
<evidence type="ECO:0000313" key="2">
    <source>
        <dbReference type="EMBL" id="GAB1311325.1"/>
    </source>
</evidence>
<dbReference type="Proteomes" id="UP001628179">
    <property type="component" value="Unassembled WGS sequence"/>
</dbReference>
<gene>
    <name evidence="2" type="ORF">MFIFM68171_01535</name>
</gene>
<sequence>MSALRQRAAQIARQARQARPAGVRNTRSYASSHGGHHEPAHNVEESLGTAFYITSAVVVGSMLVYSISRPGQNGELSTMHKWFQKMEREYGKDWETRNHLMTAAIEQAAHDKHLFYGAERGRHFELTYPEVFGHGSPFNIPAGHYVNIDKVIAHYQKQHLEDEERKAKKLAAAAPQQ</sequence>
<accession>A0ABQ0G1A0</accession>
<protein>
    <submittedName>
        <fullName evidence="2">NADH-ubiquinone oxidoreductase 17.8 kDa subunit</fullName>
    </submittedName>
</protein>
<dbReference type="InterPro" id="IPR034444">
    <property type="entry name" value="Nuo17.8"/>
</dbReference>
<dbReference type="PANTHER" id="PTHR42100:SF1">
    <property type="entry name" value="OXIDOREDUCTASE 178 KDA SUBUNIT, PUTATIVE (AFU_ORTHOLOGUE AFUA_8G04320)-RELATED"/>
    <property type="match status" value="1"/>
</dbReference>
<feature type="compositionally biased region" description="Low complexity" evidence="1">
    <location>
        <begin position="1"/>
        <end position="19"/>
    </location>
</feature>
<reference evidence="2 3" key="1">
    <citation type="submission" date="2024-09" db="EMBL/GenBank/DDBJ databases">
        <title>Itraconazole resistance in Madurella fahalii resulting from another homologue of gene encoding cytochrome P450 14-alpha sterol demethylase (CYP51).</title>
        <authorList>
            <person name="Yoshioka I."/>
            <person name="Fahal A.H."/>
            <person name="Kaneko S."/>
            <person name="Yaguchi T."/>
        </authorList>
    </citation>
    <scope>NUCLEOTIDE SEQUENCE [LARGE SCALE GENOMIC DNA]</scope>
    <source>
        <strain evidence="2 3">IFM 68171</strain>
    </source>
</reference>
<dbReference type="PANTHER" id="PTHR42100">
    <property type="entry name" value="OXIDOREDUCTASE 178 KDA SUBUNIT, PUTATIVE (AFU_ORTHOLOGUE AFUA_8G04320)-RELATED"/>
    <property type="match status" value="1"/>
</dbReference>
<organism evidence="2 3">
    <name type="scientific">Madurella fahalii</name>
    <dbReference type="NCBI Taxonomy" id="1157608"/>
    <lineage>
        <taxon>Eukaryota</taxon>
        <taxon>Fungi</taxon>
        <taxon>Dikarya</taxon>
        <taxon>Ascomycota</taxon>
        <taxon>Pezizomycotina</taxon>
        <taxon>Sordariomycetes</taxon>
        <taxon>Sordariomycetidae</taxon>
        <taxon>Sordariales</taxon>
        <taxon>Sordariales incertae sedis</taxon>
        <taxon>Madurella</taxon>
    </lineage>
</organism>
<comment type="caution">
    <text evidence="2">The sequence shown here is derived from an EMBL/GenBank/DDBJ whole genome shotgun (WGS) entry which is preliminary data.</text>
</comment>
<proteinExistence type="predicted"/>
<name>A0ABQ0G1A0_9PEZI</name>
<keyword evidence="3" id="KW-1185">Reference proteome</keyword>
<evidence type="ECO:0000313" key="3">
    <source>
        <dbReference type="Proteomes" id="UP001628179"/>
    </source>
</evidence>
<dbReference type="EMBL" id="BAAFSV010000001">
    <property type="protein sequence ID" value="GAB1311325.1"/>
    <property type="molecule type" value="Genomic_DNA"/>
</dbReference>
<dbReference type="RefSeq" id="XP_070913058.1">
    <property type="nucleotide sequence ID" value="XM_071056957.1"/>
</dbReference>